<dbReference type="SMART" id="SM00739">
    <property type="entry name" value="KOW"/>
    <property type="match status" value="1"/>
</dbReference>
<dbReference type="STRING" id="1043004.A0A074WQE1"/>
<organism evidence="6 7">
    <name type="scientific">Aureobasidium namibiae CBS 147.97</name>
    <dbReference type="NCBI Taxonomy" id="1043004"/>
    <lineage>
        <taxon>Eukaryota</taxon>
        <taxon>Fungi</taxon>
        <taxon>Dikarya</taxon>
        <taxon>Ascomycota</taxon>
        <taxon>Pezizomycotina</taxon>
        <taxon>Dothideomycetes</taxon>
        <taxon>Dothideomycetidae</taxon>
        <taxon>Dothideales</taxon>
        <taxon>Saccotheciaceae</taxon>
        <taxon>Aureobasidium</taxon>
    </lineage>
</organism>
<sequence>MQKVVQRRVAAEHQALRRAAKQRSKVDNGKEWGARYQLVSRNKQETVYFKEEKFRRREEYQVGPLLAPRRDTGHIKDTYGTVDPSVIQIPKLHWTQYKHFKCPFAAGDRVLITKGKDAGKIGAISEVSRESGYARITDLRKADFFVPEYVRKENQDNRPIVQQSMPIPWDELKLVYPLRDQTTGTFEDVVLDKVDLRVAGWVEHKNGLRKYARGQRFLPGTKTPLPWPAIEDPEKPEGYDDDTLRISVDETTHRPYLLQPPMPMSVIDELRNKYSIFRSRHEPAYIAQKQAQDRAAQHKQNLARLVSTPLAELKEQQRQEKLANPLELTEEQLARIGEVMAQEKQNAINKISQQ</sequence>
<dbReference type="SUPFAM" id="SSF50104">
    <property type="entry name" value="Translation proteins SH3-like domain"/>
    <property type="match status" value="1"/>
</dbReference>
<dbReference type="HOGENOM" id="CLU_041333_0_0_1"/>
<keyword evidence="4" id="KW-0175">Coiled coil</keyword>
<dbReference type="EMBL" id="KL584708">
    <property type="protein sequence ID" value="KEQ73819.1"/>
    <property type="molecule type" value="Genomic_DNA"/>
</dbReference>
<dbReference type="Pfam" id="PF22682">
    <property type="entry name" value="Ribosomal_uL24m-like"/>
    <property type="match status" value="1"/>
</dbReference>
<proteinExistence type="inferred from homology"/>
<dbReference type="PANTHER" id="PTHR12903">
    <property type="entry name" value="MITOCHONDRIAL RIBOSOMAL PROTEIN L24"/>
    <property type="match status" value="1"/>
</dbReference>
<dbReference type="InterPro" id="IPR041988">
    <property type="entry name" value="Ribosomal_uL24_KOW"/>
</dbReference>
<dbReference type="InterPro" id="IPR005824">
    <property type="entry name" value="KOW"/>
</dbReference>
<dbReference type="CDD" id="cd06089">
    <property type="entry name" value="KOW_RPL26"/>
    <property type="match status" value="1"/>
</dbReference>
<dbReference type="InterPro" id="IPR014722">
    <property type="entry name" value="Rib_uL2_dom2"/>
</dbReference>
<accession>A0A074WQE1</accession>
<dbReference type="GO" id="GO:0006412">
    <property type="term" value="P:translation"/>
    <property type="evidence" value="ECO:0007669"/>
    <property type="project" value="InterPro"/>
</dbReference>
<evidence type="ECO:0000259" key="5">
    <source>
        <dbReference type="SMART" id="SM00739"/>
    </source>
</evidence>
<dbReference type="OrthoDB" id="359154at2759"/>
<dbReference type="GO" id="GO:1990904">
    <property type="term" value="C:ribonucleoprotein complex"/>
    <property type="evidence" value="ECO:0007669"/>
    <property type="project" value="UniProtKB-KW"/>
</dbReference>
<feature type="coiled-coil region" evidence="4">
    <location>
        <begin position="288"/>
        <end position="346"/>
    </location>
</feature>
<name>A0A074WQE1_9PEZI</name>
<dbReference type="InterPro" id="IPR003256">
    <property type="entry name" value="Ribosomal_uL24"/>
</dbReference>
<keyword evidence="7" id="KW-1185">Reference proteome</keyword>
<feature type="domain" description="KOW" evidence="5">
    <location>
        <begin position="103"/>
        <end position="130"/>
    </location>
</feature>
<gene>
    <name evidence="6" type="ORF">M436DRAFT_72224</name>
</gene>
<keyword evidence="2" id="KW-0689">Ribosomal protein</keyword>
<comment type="similarity">
    <text evidence="1">Belongs to the universal ribosomal protein uL24 family.</text>
</comment>
<dbReference type="GO" id="GO:0005840">
    <property type="term" value="C:ribosome"/>
    <property type="evidence" value="ECO:0007669"/>
    <property type="project" value="UniProtKB-KW"/>
</dbReference>
<dbReference type="InterPro" id="IPR008991">
    <property type="entry name" value="Translation_prot_SH3-like_sf"/>
</dbReference>
<dbReference type="GO" id="GO:0003723">
    <property type="term" value="F:RNA binding"/>
    <property type="evidence" value="ECO:0007669"/>
    <property type="project" value="InterPro"/>
</dbReference>
<keyword evidence="3" id="KW-0687">Ribonucleoprotein</keyword>
<dbReference type="AlphaFoldDB" id="A0A074WQE1"/>
<evidence type="ECO:0000313" key="6">
    <source>
        <dbReference type="EMBL" id="KEQ73819.1"/>
    </source>
</evidence>
<dbReference type="GeneID" id="25415080"/>
<evidence type="ECO:0000256" key="2">
    <source>
        <dbReference type="ARBA" id="ARBA00022980"/>
    </source>
</evidence>
<evidence type="ECO:0000256" key="4">
    <source>
        <dbReference type="SAM" id="Coils"/>
    </source>
</evidence>
<dbReference type="GO" id="GO:0003735">
    <property type="term" value="F:structural constituent of ribosome"/>
    <property type="evidence" value="ECO:0007669"/>
    <property type="project" value="InterPro"/>
</dbReference>
<evidence type="ECO:0000256" key="1">
    <source>
        <dbReference type="ARBA" id="ARBA00010618"/>
    </source>
</evidence>
<dbReference type="Proteomes" id="UP000027730">
    <property type="component" value="Unassembled WGS sequence"/>
</dbReference>
<evidence type="ECO:0000313" key="7">
    <source>
        <dbReference type="Proteomes" id="UP000027730"/>
    </source>
</evidence>
<dbReference type="RefSeq" id="XP_013428197.1">
    <property type="nucleotide sequence ID" value="XM_013572743.1"/>
</dbReference>
<protein>
    <recommendedName>
        <fullName evidence="5">KOW domain-containing protein</fullName>
    </recommendedName>
</protein>
<evidence type="ECO:0000256" key="3">
    <source>
        <dbReference type="ARBA" id="ARBA00023274"/>
    </source>
</evidence>
<reference evidence="6 7" key="1">
    <citation type="journal article" date="2014" name="BMC Genomics">
        <title>Genome sequencing of four Aureobasidium pullulans varieties: biotechnological potential, stress tolerance, and description of new species.</title>
        <authorList>
            <person name="Gostin Ar C."/>
            <person name="Ohm R.A."/>
            <person name="Kogej T."/>
            <person name="Sonjak S."/>
            <person name="Turk M."/>
            <person name="Zajc J."/>
            <person name="Zalar P."/>
            <person name="Grube M."/>
            <person name="Sun H."/>
            <person name="Han J."/>
            <person name="Sharma A."/>
            <person name="Chiniquy J."/>
            <person name="Ngan C.Y."/>
            <person name="Lipzen A."/>
            <person name="Barry K."/>
            <person name="Grigoriev I.V."/>
            <person name="Gunde-Cimerman N."/>
        </authorList>
    </citation>
    <scope>NUCLEOTIDE SEQUENCE [LARGE SCALE GENOMIC DNA]</scope>
    <source>
        <strain evidence="6 7">CBS 147.97</strain>
    </source>
</reference>
<dbReference type="Gene3D" id="2.30.30.30">
    <property type="match status" value="1"/>
</dbReference>